<name>A0A642V2L0_9ASCO</name>
<evidence type="ECO:0000256" key="3">
    <source>
        <dbReference type="ARBA" id="ARBA00023128"/>
    </source>
</evidence>
<evidence type="ECO:0000313" key="8">
    <source>
        <dbReference type="Proteomes" id="UP000761534"/>
    </source>
</evidence>
<dbReference type="AlphaFoldDB" id="A0A642V2L0"/>
<dbReference type="EMBL" id="SWFS01000291">
    <property type="protein sequence ID" value="KAA8911160.1"/>
    <property type="molecule type" value="Genomic_DNA"/>
</dbReference>
<proteinExistence type="inferred from homology"/>
<dbReference type="SMART" id="SM01238">
    <property type="entry name" value="IGR"/>
    <property type="match status" value="1"/>
</dbReference>
<comment type="similarity">
    <text evidence="2">Belongs to the mitochondrion-specific ribosomal protein mS41 family.</text>
</comment>
<gene>
    <name evidence="7" type="ORF">TRICI_003882</name>
</gene>
<dbReference type="GO" id="GO:0005739">
    <property type="term" value="C:mitochondrion"/>
    <property type="evidence" value="ECO:0007669"/>
    <property type="project" value="UniProtKB-SubCell"/>
</dbReference>
<evidence type="ECO:0000259" key="6">
    <source>
        <dbReference type="SMART" id="SM01238"/>
    </source>
</evidence>
<dbReference type="InterPro" id="IPR019083">
    <property type="entry name" value="SAM_Ribosomal_mS41"/>
</dbReference>
<dbReference type="PANTHER" id="PTHR28235">
    <property type="entry name" value="PROTEIN FYV4, MITOCHONDRIAL"/>
    <property type="match status" value="1"/>
</dbReference>
<evidence type="ECO:0000256" key="5">
    <source>
        <dbReference type="ARBA" id="ARBA00035341"/>
    </source>
</evidence>
<dbReference type="PANTHER" id="PTHR28235:SF1">
    <property type="entry name" value="SMALL RIBOSOMAL SUBUNIT PROTEIN MS41"/>
    <property type="match status" value="1"/>
</dbReference>
<dbReference type="VEuPathDB" id="FungiDB:TRICI_003882"/>
<feature type="domain" description="Small ribosomal subunit protein mS41 SAM" evidence="6">
    <location>
        <begin position="47"/>
        <end position="90"/>
    </location>
</feature>
<organism evidence="7 8">
    <name type="scientific">Trichomonascus ciferrii</name>
    <dbReference type="NCBI Taxonomy" id="44093"/>
    <lineage>
        <taxon>Eukaryota</taxon>
        <taxon>Fungi</taxon>
        <taxon>Dikarya</taxon>
        <taxon>Ascomycota</taxon>
        <taxon>Saccharomycotina</taxon>
        <taxon>Dipodascomycetes</taxon>
        <taxon>Dipodascales</taxon>
        <taxon>Trichomonascaceae</taxon>
        <taxon>Trichomonascus</taxon>
        <taxon>Trichomonascus ciferrii complex</taxon>
    </lineage>
</organism>
<evidence type="ECO:0000313" key="7">
    <source>
        <dbReference type="EMBL" id="KAA8911160.1"/>
    </source>
</evidence>
<comment type="caution">
    <text evidence="7">The sequence shown here is derived from an EMBL/GenBank/DDBJ whole genome shotgun (WGS) entry which is preliminary data.</text>
</comment>
<keyword evidence="3" id="KW-0496">Mitochondrion</keyword>
<dbReference type="Pfam" id="PF09597">
    <property type="entry name" value="SAM_Ribosomal_mS41"/>
    <property type="match status" value="1"/>
</dbReference>
<dbReference type="InterPro" id="IPR039603">
    <property type="entry name" value="Ribosomal_mS41"/>
</dbReference>
<dbReference type="OrthoDB" id="18595at2759"/>
<keyword evidence="8" id="KW-1185">Reference proteome</keyword>
<sequence>MLVRLASRSVSYGMVSGPIVMGSRHMASRVVERPEKIPQPSEQVPDVTTFLKKIGRNCIEHEKHFDSWEKLMTVSSQELKNAGVDTRDRR</sequence>
<reference evidence="7" key="1">
    <citation type="journal article" date="2019" name="G3 (Bethesda)">
        <title>Genome Assemblies of Two Rare Opportunistic Yeast Pathogens: Diutina rugosa (syn. Candida rugosa) and Trichomonascus ciferrii (syn. Candida ciferrii).</title>
        <authorList>
            <person name="Mixao V."/>
            <person name="Saus E."/>
            <person name="Hansen A.P."/>
            <person name="Lass-Florl C."/>
            <person name="Gabaldon T."/>
        </authorList>
    </citation>
    <scope>NUCLEOTIDE SEQUENCE</scope>
    <source>
        <strain evidence="7">CBS 4856</strain>
    </source>
</reference>
<evidence type="ECO:0000256" key="1">
    <source>
        <dbReference type="ARBA" id="ARBA00004173"/>
    </source>
</evidence>
<dbReference type="Proteomes" id="UP000761534">
    <property type="component" value="Unassembled WGS sequence"/>
</dbReference>
<accession>A0A642V2L0</accession>
<evidence type="ECO:0000256" key="4">
    <source>
        <dbReference type="ARBA" id="ARBA00035129"/>
    </source>
</evidence>
<comment type="subcellular location">
    <subcellularLocation>
        <location evidence="1">Mitochondrion</location>
    </subcellularLocation>
</comment>
<evidence type="ECO:0000256" key="2">
    <source>
        <dbReference type="ARBA" id="ARBA00010492"/>
    </source>
</evidence>
<protein>
    <recommendedName>
        <fullName evidence="4">Small ribosomal subunit protein mS41</fullName>
    </recommendedName>
    <alternativeName>
        <fullName evidence="5">Protein FYV4, mitochondrial</fullName>
    </alternativeName>
</protein>